<sequence>MDARYVNAIVRATKGILTTHLGAEVTSLTPKVGTGSVTSSEISVILGVKGQLAGQIICSFKKDTALQIVGKMMGGMSITELDEMSWSAVKEFGNWIAGTTATELSNENCIIDVTPPVTNEGSSIFHSSEKYLTLSLETTVGSIDIHISFQVVEETLSI</sequence>
<dbReference type="Proteomes" id="UP001418796">
    <property type="component" value="Unassembled WGS sequence"/>
</dbReference>
<feature type="domain" description="CheC-like protein" evidence="2">
    <location>
        <begin position="84"/>
        <end position="119"/>
    </location>
</feature>
<evidence type="ECO:0000256" key="1">
    <source>
        <dbReference type="ARBA" id="ARBA00022500"/>
    </source>
</evidence>
<evidence type="ECO:0000313" key="3">
    <source>
        <dbReference type="EMBL" id="MEN0642871.1"/>
    </source>
</evidence>
<dbReference type="PANTHER" id="PTHR39452">
    <property type="entry name" value="CHEY-P PHOSPHATASE CHEX"/>
    <property type="match status" value="1"/>
</dbReference>
<dbReference type="CDD" id="cd17906">
    <property type="entry name" value="CheX"/>
    <property type="match status" value="1"/>
</dbReference>
<name>A0ABU9VG42_9BACI</name>
<accession>A0ABU9VG42</accession>
<reference evidence="3 4" key="1">
    <citation type="submission" date="2024-03" db="EMBL/GenBank/DDBJ databases">
        <title>Bacilli Hybrid Assemblies.</title>
        <authorList>
            <person name="Kovac J."/>
        </authorList>
    </citation>
    <scope>NUCLEOTIDE SEQUENCE [LARGE SCALE GENOMIC DNA]</scope>
    <source>
        <strain evidence="3 4">FSL R7-0666</strain>
    </source>
</reference>
<dbReference type="InterPro" id="IPR038756">
    <property type="entry name" value="CheX-like"/>
</dbReference>
<dbReference type="InterPro" id="IPR007597">
    <property type="entry name" value="CheC"/>
</dbReference>
<gene>
    <name evidence="3" type="ORF">MKY91_06905</name>
</gene>
<keyword evidence="4" id="KW-1185">Reference proteome</keyword>
<protein>
    <submittedName>
        <fullName evidence="3">Chemotaxis protein CheC</fullName>
    </submittedName>
</protein>
<dbReference type="SUPFAM" id="SSF103039">
    <property type="entry name" value="CheC-like"/>
    <property type="match status" value="1"/>
</dbReference>
<dbReference type="EMBL" id="JBCITK010000001">
    <property type="protein sequence ID" value="MEN0642871.1"/>
    <property type="molecule type" value="Genomic_DNA"/>
</dbReference>
<proteinExistence type="predicted"/>
<dbReference type="RefSeq" id="WP_203086229.1">
    <property type="nucleotide sequence ID" value="NZ_JAEUZA010000001.1"/>
</dbReference>
<dbReference type="InterPro" id="IPR028976">
    <property type="entry name" value="CheC-like_sf"/>
</dbReference>
<dbReference type="PANTHER" id="PTHR39452:SF1">
    <property type="entry name" value="CHEY-P PHOSPHATASE CHEX"/>
    <property type="match status" value="1"/>
</dbReference>
<comment type="caution">
    <text evidence="3">The sequence shown here is derived from an EMBL/GenBank/DDBJ whole genome shotgun (WGS) entry which is preliminary data.</text>
</comment>
<evidence type="ECO:0000259" key="2">
    <source>
        <dbReference type="Pfam" id="PF04509"/>
    </source>
</evidence>
<evidence type="ECO:0000313" key="4">
    <source>
        <dbReference type="Proteomes" id="UP001418796"/>
    </source>
</evidence>
<organism evidence="3 4">
    <name type="scientific">Alkalicoccobacillus gibsonii</name>
    <dbReference type="NCBI Taxonomy" id="79881"/>
    <lineage>
        <taxon>Bacteria</taxon>
        <taxon>Bacillati</taxon>
        <taxon>Bacillota</taxon>
        <taxon>Bacilli</taxon>
        <taxon>Bacillales</taxon>
        <taxon>Bacillaceae</taxon>
        <taxon>Alkalicoccobacillus</taxon>
    </lineage>
</organism>
<keyword evidence="1" id="KW-0145">Chemotaxis</keyword>
<dbReference type="Gene3D" id="3.40.1550.10">
    <property type="entry name" value="CheC-like"/>
    <property type="match status" value="1"/>
</dbReference>
<dbReference type="Pfam" id="PF04509">
    <property type="entry name" value="CheC"/>
    <property type="match status" value="1"/>
</dbReference>